<dbReference type="SUPFAM" id="SSF52047">
    <property type="entry name" value="RNI-like"/>
    <property type="match status" value="1"/>
</dbReference>
<sequence>MPSQSSVDDIPVNVSSLFQIASDAVAKTPCMLECSYPEAFQEGGEMNTQSSISDDSTMTDEDDVFHSCDSASLSSVDSMSDTFMDNVRVNKKYYHMHNETTQLNNHNITNTHFCFPPEICESIFNSLKKNWVDQNHGISYETQQMLRHYLLNSCLPLRHINIQGLTISDEILATLIARQHLTLETLDVRNIRKDSYISVKTNKLLDKHSIKFPKLLSLSIDCLDLMRKPYMPKHLGQRFHVSSPGTNRITRQNNLPVLGEDALEGTALNYYKEGELEKKLSNKGKNAEFEHFALRCPELIELVFHNGGDIDVLEESYDEFLERVLTPLKKLVSLDISHWQSLQRCTFLERVPNLTTLILFDVKAIKDNIDKLIQLKHLKHLDISVSNPETGMYIYPVATLDKIVKNLPELEYLDISQTNLPETPQYQEMENYPSGGVPSDIIGLRSLKKKLKFLGIYNCNGIANYGEIPAETVAGEVKEIQLITAMEVYQDRPSMLQLVFNESYNHYRFGNDLKYQPQALQFVISGMNKHLNNPSLQIAGSAAMFYILRYVKMNATTKKKVIMALLDGMQEHMDEQVMVRNCCLSLCQFDIPKEVVFDYHRLAKLLVSVLKTHNSDQLTQRIVIFLLNSMACHVDGEQKIQVGELGAIEVILEQIKKKQLQNQTDDVMEVAWSFLWNITDETPMNCERFLKADGLSLFRAYYKQFSSETEVVRNMMGLIGNIAEVKSLRHYMMKDEYIDIFCSLLETMQDGIIEISYNSAGVLSHLLSDGEEAFTGLLCKREDVMKKVDAAIFKWNIKTRRFINYRSFKPILNLITNFDSPASQHWAIWALANLTTTDTHKYCSYIEKEGGILLLECVKTNPSSPIHLLNLVDTIFNNIKKWKNDISRGHYEDAMEWEL</sequence>
<dbReference type="InterPro" id="IPR011989">
    <property type="entry name" value="ARM-like"/>
</dbReference>
<protein>
    <submittedName>
        <fullName evidence="6">Zyg eleven-related protein 1</fullName>
    </submittedName>
</protein>
<dbReference type="AlphaFoldDB" id="A0A0N4ZUZ5"/>
<dbReference type="InterPro" id="IPR051341">
    <property type="entry name" value="Zyg-11_UBL_adapter"/>
</dbReference>
<accession>A0A0N4ZUZ5</accession>
<dbReference type="Gene3D" id="1.25.10.10">
    <property type="entry name" value="Leucine-rich Repeat Variant"/>
    <property type="match status" value="1"/>
</dbReference>
<reference evidence="6" key="1">
    <citation type="submission" date="2017-02" db="UniProtKB">
        <authorList>
            <consortium name="WormBaseParasite"/>
        </authorList>
    </citation>
    <scope>IDENTIFICATION</scope>
</reference>
<evidence type="ECO:0000259" key="3">
    <source>
        <dbReference type="Pfam" id="PF22964"/>
    </source>
</evidence>
<keyword evidence="1" id="KW-0433">Leucine-rich repeat</keyword>
<dbReference type="STRING" id="131310.A0A0N4ZUZ5"/>
<dbReference type="PANTHER" id="PTHR12904">
    <property type="match status" value="1"/>
</dbReference>
<dbReference type="PANTHER" id="PTHR12904:SF23">
    <property type="entry name" value="PROTEIN ZER-1 HOMOLOG"/>
    <property type="match status" value="1"/>
</dbReference>
<dbReference type="InterPro" id="IPR032675">
    <property type="entry name" value="LRR_dom_sf"/>
</dbReference>
<dbReference type="Pfam" id="PF25013">
    <property type="entry name" value="LRR_Zer-1"/>
    <property type="match status" value="1"/>
</dbReference>
<dbReference type="WBParaSite" id="PTRK_0001240600.1">
    <property type="protein sequence ID" value="PTRK_0001240600.1"/>
    <property type="gene ID" value="PTRK_0001240600"/>
</dbReference>
<dbReference type="InterPro" id="IPR055142">
    <property type="entry name" value="ZER1-like_C"/>
</dbReference>
<dbReference type="InterPro" id="IPR000225">
    <property type="entry name" value="Armadillo"/>
</dbReference>
<feature type="domain" description="Protein zer-1 homolog-like C-terminal" evidence="3">
    <location>
        <begin position="526"/>
        <end position="880"/>
    </location>
</feature>
<proteinExistence type="predicted"/>
<evidence type="ECO:0000313" key="5">
    <source>
        <dbReference type="Proteomes" id="UP000038045"/>
    </source>
</evidence>
<evidence type="ECO:0000256" key="1">
    <source>
        <dbReference type="ARBA" id="ARBA00022614"/>
    </source>
</evidence>
<dbReference type="SUPFAM" id="SSF48371">
    <property type="entry name" value="ARM repeat"/>
    <property type="match status" value="1"/>
</dbReference>
<feature type="domain" description="Zer-1-like leucine-rich repeats region" evidence="4">
    <location>
        <begin position="323"/>
        <end position="459"/>
    </location>
</feature>
<dbReference type="InterPro" id="IPR056845">
    <property type="entry name" value="LRR_Zer-1"/>
</dbReference>
<dbReference type="InterPro" id="IPR016024">
    <property type="entry name" value="ARM-type_fold"/>
</dbReference>
<dbReference type="Pfam" id="PF22964">
    <property type="entry name" value="ZER1-like_2nd"/>
    <property type="match status" value="1"/>
</dbReference>
<evidence type="ECO:0000256" key="2">
    <source>
        <dbReference type="ARBA" id="ARBA00022786"/>
    </source>
</evidence>
<evidence type="ECO:0000259" key="4">
    <source>
        <dbReference type="Pfam" id="PF25013"/>
    </source>
</evidence>
<dbReference type="Gene3D" id="3.80.10.10">
    <property type="entry name" value="Ribonuclease Inhibitor"/>
    <property type="match status" value="1"/>
</dbReference>
<name>A0A0N4ZUZ5_PARTI</name>
<dbReference type="SMART" id="SM00185">
    <property type="entry name" value="ARM"/>
    <property type="match status" value="3"/>
</dbReference>
<keyword evidence="2" id="KW-0833">Ubl conjugation pathway</keyword>
<keyword evidence="5" id="KW-1185">Reference proteome</keyword>
<dbReference type="GO" id="GO:0031462">
    <property type="term" value="C:Cul2-RING ubiquitin ligase complex"/>
    <property type="evidence" value="ECO:0007669"/>
    <property type="project" value="TreeGrafter"/>
</dbReference>
<dbReference type="FunFam" id="1.25.10.10:FF:000638">
    <property type="entry name" value="Zyg eleven-related protein 1"/>
    <property type="match status" value="1"/>
</dbReference>
<evidence type="ECO:0000313" key="6">
    <source>
        <dbReference type="WBParaSite" id="PTRK_0001240600.1"/>
    </source>
</evidence>
<dbReference type="Proteomes" id="UP000038045">
    <property type="component" value="Unplaced"/>
</dbReference>
<organism evidence="5 6">
    <name type="scientific">Parastrongyloides trichosuri</name>
    <name type="common">Possum-specific nematode worm</name>
    <dbReference type="NCBI Taxonomy" id="131310"/>
    <lineage>
        <taxon>Eukaryota</taxon>
        <taxon>Metazoa</taxon>
        <taxon>Ecdysozoa</taxon>
        <taxon>Nematoda</taxon>
        <taxon>Chromadorea</taxon>
        <taxon>Rhabditida</taxon>
        <taxon>Tylenchina</taxon>
        <taxon>Panagrolaimomorpha</taxon>
        <taxon>Strongyloidoidea</taxon>
        <taxon>Strongyloididae</taxon>
        <taxon>Parastrongyloides</taxon>
    </lineage>
</organism>